<keyword evidence="2 5" id="KW-0238">DNA-binding</keyword>
<dbReference type="InterPro" id="IPR036390">
    <property type="entry name" value="WH_DNA-bd_sf"/>
</dbReference>
<dbReference type="Gene3D" id="1.10.10.10">
    <property type="entry name" value="Winged helix-like DNA-binding domain superfamily/Winged helix DNA-binding domain"/>
    <property type="match status" value="1"/>
</dbReference>
<keyword evidence="6" id="KW-1185">Reference proteome</keyword>
<keyword evidence="1" id="KW-0805">Transcription regulation</keyword>
<keyword evidence="3" id="KW-0804">Transcription</keyword>
<reference evidence="5 6" key="1">
    <citation type="submission" date="2017-02" db="EMBL/GenBank/DDBJ databases">
        <authorList>
            <person name="Peterson S.W."/>
        </authorList>
    </citation>
    <scope>NUCLEOTIDE SEQUENCE [LARGE SCALE GENOMIC DNA]</scope>
    <source>
        <strain evidence="5 6">DSM 21749</strain>
    </source>
</reference>
<dbReference type="InterPro" id="IPR001845">
    <property type="entry name" value="HTH_ArsR_DNA-bd_dom"/>
</dbReference>
<dbReference type="GO" id="GO:0003700">
    <property type="term" value="F:DNA-binding transcription factor activity"/>
    <property type="evidence" value="ECO:0007669"/>
    <property type="project" value="InterPro"/>
</dbReference>
<protein>
    <submittedName>
        <fullName evidence="5">DNA-binding transcriptional regulator, ArsR family</fullName>
    </submittedName>
</protein>
<dbReference type="SUPFAM" id="SSF46785">
    <property type="entry name" value="Winged helix' DNA-binding domain"/>
    <property type="match status" value="1"/>
</dbReference>
<proteinExistence type="predicted"/>
<dbReference type="NCBIfam" id="NF033788">
    <property type="entry name" value="HTH_metalloreg"/>
    <property type="match status" value="1"/>
</dbReference>
<dbReference type="PANTHER" id="PTHR43132:SF2">
    <property type="entry name" value="ARSENICAL RESISTANCE OPERON REPRESSOR ARSR-RELATED"/>
    <property type="match status" value="1"/>
</dbReference>
<gene>
    <name evidence="5" type="ORF">SAMN02745674_01301</name>
</gene>
<organism evidence="5 6">
    <name type="scientific">Lysobacter spongiicola DSM 21749</name>
    <dbReference type="NCBI Taxonomy" id="1122188"/>
    <lineage>
        <taxon>Bacteria</taxon>
        <taxon>Pseudomonadati</taxon>
        <taxon>Pseudomonadota</taxon>
        <taxon>Gammaproteobacteria</taxon>
        <taxon>Lysobacterales</taxon>
        <taxon>Lysobacteraceae</taxon>
        <taxon>Novilysobacter</taxon>
    </lineage>
</organism>
<dbReference type="PANTHER" id="PTHR43132">
    <property type="entry name" value="ARSENICAL RESISTANCE OPERON REPRESSOR ARSR-RELATED"/>
    <property type="match status" value="1"/>
</dbReference>
<dbReference type="STRING" id="1122188.SAMN02745674_01301"/>
<evidence type="ECO:0000256" key="1">
    <source>
        <dbReference type="ARBA" id="ARBA00023015"/>
    </source>
</evidence>
<dbReference type="GO" id="GO:0003677">
    <property type="term" value="F:DNA binding"/>
    <property type="evidence" value="ECO:0007669"/>
    <property type="project" value="UniProtKB-KW"/>
</dbReference>
<dbReference type="SMART" id="SM00418">
    <property type="entry name" value="HTH_ARSR"/>
    <property type="match status" value="1"/>
</dbReference>
<dbReference type="InterPro" id="IPR051011">
    <property type="entry name" value="Metal_resp_trans_reg"/>
</dbReference>
<evidence type="ECO:0000256" key="2">
    <source>
        <dbReference type="ARBA" id="ARBA00023125"/>
    </source>
</evidence>
<dbReference type="PRINTS" id="PR00778">
    <property type="entry name" value="HTHARSR"/>
</dbReference>
<dbReference type="AlphaFoldDB" id="A0A1T4PNL0"/>
<dbReference type="InterPro" id="IPR036388">
    <property type="entry name" value="WH-like_DNA-bd_sf"/>
</dbReference>
<feature type="domain" description="HTH arsR-type" evidence="4">
    <location>
        <begin position="18"/>
        <end position="115"/>
    </location>
</feature>
<name>A0A1T4PNL0_9GAMM</name>
<evidence type="ECO:0000313" key="6">
    <source>
        <dbReference type="Proteomes" id="UP000190061"/>
    </source>
</evidence>
<accession>A0A1T4PNL0</accession>
<evidence type="ECO:0000259" key="4">
    <source>
        <dbReference type="PROSITE" id="PS50987"/>
    </source>
</evidence>
<dbReference type="EMBL" id="FUXP01000003">
    <property type="protein sequence ID" value="SJZ93160.1"/>
    <property type="molecule type" value="Genomic_DNA"/>
</dbReference>
<dbReference type="Pfam" id="PF12840">
    <property type="entry name" value="HTH_20"/>
    <property type="match status" value="1"/>
</dbReference>
<evidence type="ECO:0000256" key="3">
    <source>
        <dbReference type="ARBA" id="ARBA00023163"/>
    </source>
</evidence>
<dbReference type="PROSITE" id="PS50987">
    <property type="entry name" value="HTH_ARSR_2"/>
    <property type="match status" value="1"/>
</dbReference>
<dbReference type="Proteomes" id="UP000190061">
    <property type="component" value="Unassembled WGS sequence"/>
</dbReference>
<dbReference type="CDD" id="cd00090">
    <property type="entry name" value="HTH_ARSR"/>
    <property type="match status" value="1"/>
</dbReference>
<sequence length="125" mass="13417">MVPASIARLLARFPFDYSRNMELNDATTALAALGQPTRLSVFRLLVEAGPEGRTPGDISDALSLPGATLSFHLKELAAAGLIRGEPRGRSICYRADFDAMRGLLEFLTRNCCGGDRGQCDPGDCT</sequence>
<evidence type="ECO:0000313" key="5">
    <source>
        <dbReference type="EMBL" id="SJZ93160.1"/>
    </source>
</evidence>
<dbReference type="InterPro" id="IPR011991">
    <property type="entry name" value="ArsR-like_HTH"/>
</dbReference>